<organism evidence="2 3">
    <name type="scientific">Longimycelium tulufanense</name>
    <dbReference type="NCBI Taxonomy" id="907463"/>
    <lineage>
        <taxon>Bacteria</taxon>
        <taxon>Bacillati</taxon>
        <taxon>Actinomycetota</taxon>
        <taxon>Actinomycetes</taxon>
        <taxon>Pseudonocardiales</taxon>
        <taxon>Pseudonocardiaceae</taxon>
        <taxon>Longimycelium</taxon>
    </lineage>
</organism>
<feature type="signal peptide" evidence="1">
    <location>
        <begin position="1"/>
        <end position="27"/>
    </location>
</feature>
<dbReference type="RefSeq" id="WP_189058596.1">
    <property type="nucleotide sequence ID" value="NZ_BMMK01000014.1"/>
</dbReference>
<evidence type="ECO:0000313" key="3">
    <source>
        <dbReference type="Proteomes" id="UP000637578"/>
    </source>
</evidence>
<dbReference type="AlphaFoldDB" id="A0A8J3FVM7"/>
<name>A0A8J3FVM7_9PSEU</name>
<gene>
    <name evidence="2" type="ORF">GCM10012275_33080</name>
</gene>
<reference evidence="2" key="1">
    <citation type="journal article" date="2014" name="Int. J. Syst. Evol. Microbiol.">
        <title>Complete genome sequence of Corynebacterium casei LMG S-19264T (=DSM 44701T), isolated from a smear-ripened cheese.</title>
        <authorList>
            <consortium name="US DOE Joint Genome Institute (JGI-PGF)"/>
            <person name="Walter F."/>
            <person name="Albersmeier A."/>
            <person name="Kalinowski J."/>
            <person name="Ruckert C."/>
        </authorList>
    </citation>
    <scope>NUCLEOTIDE SEQUENCE</scope>
    <source>
        <strain evidence="2">CGMCC 4.5737</strain>
    </source>
</reference>
<reference evidence="2" key="2">
    <citation type="submission" date="2020-09" db="EMBL/GenBank/DDBJ databases">
        <authorList>
            <person name="Sun Q."/>
            <person name="Zhou Y."/>
        </authorList>
    </citation>
    <scope>NUCLEOTIDE SEQUENCE</scope>
    <source>
        <strain evidence="2">CGMCC 4.5737</strain>
    </source>
</reference>
<evidence type="ECO:0000313" key="2">
    <source>
        <dbReference type="EMBL" id="GGM59293.1"/>
    </source>
</evidence>
<comment type="caution">
    <text evidence="2">The sequence shown here is derived from an EMBL/GenBank/DDBJ whole genome shotgun (WGS) entry which is preliminary data.</text>
</comment>
<evidence type="ECO:0008006" key="4">
    <source>
        <dbReference type="Google" id="ProtNLM"/>
    </source>
</evidence>
<sequence>MRRLIRLPLLLTTALGLFVGLSVPTQAAELARVRGDVCRGGVCGSATFNFTGIYQLTNVSLSVKDSKCDSHDVYIQLLVYKNTGKVYTTKRRNSKGCRGGYKAWHGRSFSTNDYIKGVRVRGCVDDPGRDTCYHSRYLDNPNT</sequence>
<proteinExistence type="predicted"/>
<evidence type="ECO:0000256" key="1">
    <source>
        <dbReference type="SAM" id="SignalP"/>
    </source>
</evidence>
<feature type="chain" id="PRO_5035149106" description="Secreted protein" evidence="1">
    <location>
        <begin position="28"/>
        <end position="143"/>
    </location>
</feature>
<protein>
    <recommendedName>
        <fullName evidence="4">Secreted protein</fullName>
    </recommendedName>
</protein>
<dbReference type="EMBL" id="BMMK01000014">
    <property type="protein sequence ID" value="GGM59293.1"/>
    <property type="molecule type" value="Genomic_DNA"/>
</dbReference>
<keyword evidence="3" id="KW-1185">Reference proteome</keyword>
<keyword evidence="1" id="KW-0732">Signal</keyword>
<accession>A0A8J3FVM7</accession>
<dbReference type="Proteomes" id="UP000637578">
    <property type="component" value="Unassembled WGS sequence"/>
</dbReference>